<organism evidence="1 2">
    <name type="scientific">Funneliformis caledonium</name>
    <dbReference type="NCBI Taxonomy" id="1117310"/>
    <lineage>
        <taxon>Eukaryota</taxon>
        <taxon>Fungi</taxon>
        <taxon>Fungi incertae sedis</taxon>
        <taxon>Mucoromycota</taxon>
        <taxon>Glomeromycotina</taxon>
        <taxon>Glomeromycetes</taxon>
        <taxon>Glomerales</taxon>
        <taxon>Glomeraceae</taxon>
        <taxon>Funneliformis</taxon>
    </lineage>
</organism>
<comment type="caution">
    <text evidence="1">The sequence shown here is derived from an EMBL/GenBank/DDBJ whole genome shotgun (WGS) entry which is preliminary data.</text>
</comment>
<accession>A0A9N9DNH1</accession>
<dbReference type="AlphaFoldDB" id="A0A9N9DNH1"/>
<name>A0A9N9DNH1_9GLOM</name>
<evidence type="ECO:0000313" key="1">
    <source>
        <dbReference type="EMBL" id="CAG8641684.1"/>
    </source>
</evidence>
<sequence>RRSQQVTDTTFQKKLKSIFQANKREYASNTIWLATSISQISQISLRFTVEFMQQQDISTLHTNALSFGVLVDESTRGEAKYFVLCYQFWNQKDQVPVITVAHFEDISSCNANTVSNTVTKFIQQDGLSFDKCAL</sequence>
<evidence type="ECO:0000313" key="2">
    <source>
        <dbReference type="Proteomes" id="UP000789570"/>
    </source>
</evidence>
<gene>
    <name evidence="1" type="ORF">FCALED_LOCUS10599</name>
</gene>
<proteinExistence type="predicted"/>
<dbReference type="EMBL" id="CAJVPQ010003979">
    <property type="protein sequence ID" value="CAG8641684.1"/>
    <property type="molecule type" value="Genomic_DNA"/>
</dbReference>
<protein>
    <submittedName>
        <fullName evidence="1">14153_t:CDS:1</fullName>
    </submittedName>
</protein>
<keyword evidence="2" id="KW-1185">Reference proteome</keyword>
<dbReference type="Proteomes" id="UP000789570">
    <property type="component" value="Unassembled WGS sequence"/>
</dbReference>
<reference evidence="1" key="1">
    <citation type="submission" date="2021-06" db="EMBL/GenBank/DDBJ databases">
        <authorList>
            <person name="Kallberg Y."/>
            <person name="Tangrot J."/>
            <person name="Rosling A."/>
        </authorList>
    </citation>
    <scope>NUCLEOTIDE SEQUENCE</scope>
    <source>
        <strain evidence="1">UK204</strain>
    </source>
</reference>
<feature type="non-terminal residue" evidence="1">
    <location>
        <position position="134"/>
    </location>
</feature>
<dbReference type="OrthoDB" id="2411504at2759"/>